<dbReference type="EMBL" id="VSRQ01000002">
    <property type="protein sequence ID" value="TYK50715.1"/>
    <property type="molecule type" value="Genomic_DNA"/>
</dbReference>
<dbReference type="RefSeq" id="WP_148758563.1">
    <property type="nucleotide sequence ID" value="NZ_VSRQ01000002.1"/>
</dbReference>
<keyword evidence="2" id="KW-1185">Reference proteome</keyword>
<evidence type="ECO:0000313" key="1">
    <source>
        <dbReference type="EMBL" id="TYK50715.1"/>
    </source>
</evidence>
<dbReference type="Proteomes" id="UP000323505">
    <property type="component" value="Unassembled WGS sequence"/>
</dbReference>
<name>A0A5D3FUC9_9ACTN</name>
<comment type="caution">
    <text evidence="1">The sequence shown here is derived from an EMBL/GenBank/DDBJ whole genome shotgun (WGS) entry which is preliminary data.</text>
</comment>
<organism evidence="1 2">
    <name type="scientific">Actinomadura decatromicini</name>
    <dbReference type="NCBI Taxonomy" id="2604572"/>
    <lineage>
        <taxon>Bacteria</taxon>
        <taxon>Bacillati</taxon>
        <taxon>Actinomycetota</taxon>
        <taxon>Actinomycetes</taxon>
        <taxon>Streptosporangiales</taxon>
        <taxon>Thermomonosporaceae</taxon>
        <taxon>Actinomadura</taxon>
    </lineage>
</organism>
<dbReference type="Gene3D" id="3.40.50.300">
    <property type="entry name" value="P-loop containing nucleotide triphosphate hydrolases"/>
    <property type="match status" value="1"/>
</dbReference>
<sequence>MFGGVILYGPPASGKDTITAALTTLDARYAYFHKLKARPGRSMGYRLTTSEDIAELRRRDAVLYESSRYDATYVVDAPHLAELRDAGRIPIVHMGQLAGVEALQTGSVRWLDVLVWCSRETSEKRLQERGSVDIDRRLRAWGETLADLGPDGRECFTLAVRTDALSARAVASAIHAAVLSSQIDAVE</sequence>
<accession>A0A5D3FUC9</accession>
<keyword evidence="1" id="KW-0418">Kinase</keyword>
<dbReference type="InterPro" id="IPR027417">
    <property type="entry name" value="P-loop_NTPase"/>
</dbReference>
<dbReference type="AlphaFoldDB" id="A0A5D3FUC9"/>
<dbReference type="GO" id="GO:0016301">
    <property type="term" value="F:kinase activity"/>
    <property type="evidence" value="ECO:0007669"/>
    <property type="project" value="UniProtKB-KW"/>
</dbReference>
<proteinExistence type="predicted"/>
<protein>
    <submittedName>
        <fullName evidence="1">Guanylate kinase</fullName>
    </submittedName>
</protein>
<evidence type="ECO:0000313" key="2">
    <source>
        <dbReference type="Proteomes" id="UP000323505"/>
    </source>
</evidence>
<gene>
    <name evidence="1" type="ORF">FXF68_09490</name>
</gene>
<dbReference type="SUPFAM" id="SSF52540">
    <property type="entry name" value="P-loop containing nucleoside triphosphate hydrolases"/>
    <property type="match status" value="1"/>
</dbReference>
<keyword evidence="1" id="KW-0808">Transferase</keyword>
<reference evidence="1 2" key="1">
    <citation type="submission" date="2019-08" db="EMBL/GenBank/DDBJ databases">
        <title>Actinomadura sp. nov. CYP1-5 isolated from mountain soil.</title>
        <authorList>
            <person name="Songsumanus A."/>
            <person name="Kuncharoen N."/>
            <person name="Kudo T."/>
            <person name="Yuki M."/>
            <person name="Igarashi Y."/>
            <person name="Tanasupawat S."/>
        </authorList>
    </citation>
    <scope>NUCLEOTIDE SEQUENCE [LARGE SCALE GENOMIC DNA]</scope>
    <source>
        <strain evidence="1 2">CYP1-5</strain>
    </source>
</reference>